<gene>
    <name evidence="6" type="ORF">ISN45_Aa05g000160</name>
</gene>
<proteinExistence type="predicted"/>
<evidence type="ECO:0000256" key="2">
    <source>
        <dbReference type="SAM" id="MobiDB-lite"/>
    </source>
</evidence>
<feature type="region of interest" description="Disordered" evidence="2">
    <location>
        <begin position="37"/>
        <end position="127"/>
    </location>
</feature>
<accession>A0A8T1ZG17</accession>
<keyword evidence="1" id="KW-0479">Metal-binding</keyword>
<feature type="domain" description="RNase H type-1" evidence="4">
    <location>
        <begin position="1457"/>
        <end position="1586"/>
    </location>
</feature>
<dbReference type="Pfam" id="PF17919">
    <property type="entry name" value="RT_RNaseH_2"/>
    <property type="match status" value="1"/>
</dbReference>
<dbReference type="EMBL" id="JAEFBK010000010">
    <property type="protein sequence ID" value="KAG7558347.1"/>
    <property type="molecule type" value="Genomic_DNA"/>
</dbReference>
<dbReference type="InterPro" id="IPR002156">
    <property type="entry name" value="RNaseH_domain"/>
</dbReference>
<dbReference type="Pfam" id="PF24626">
    <property type="entry name" value="SH3_Tf2-1"/>
    <property type="match status" value="1"/>
</dbReference>
<feature type="region of interest" description="Disordered" evidence="2">
    <location>
        <begin position="558"/>
        <end position="581"/>
    </location>
</feature>
<reference evidence="6 7" key="1">
    <citation type="submission" date="2020-12" db="EMBL/GenBank/DDBJ databases">
        <title>Concerted genomic and epigenomic changes stabilize Arabidopsis allopolyploids.</title>
        <authorList>
            <person name="Chen Z."/>
        </authorList>
    </citation>
    <scope>NUCLEOTIDE SEQUENCE [LARGE SCALE GENOMIC DNA]</scope>
    <source>
        <strain evidence="6">Allo738</strain>
        <tissue evidence="6">Leaf</tissue>
    </source>
</reference>
<dbReference type="GO" id="GO:0008270">
    <property type="term" value="F:zinc ion binding"/>
    <property type="evidence" value="ECO:0007669"/>
    <property type="project" value="UniProtKB-KW"/>
</dbReference>
<feature type="compositionally biased region" description="Low complexity" evidence="2">
    <location>
        <begin position="296"/>
        <end position="309"/>
    </location>
</feature>
<dbReference type="GO" id="GO:0015074">
    <property type="term" value="P:DNA integration"/>
    <property type="evidence" value="ECO:0007669"/>
    <property type="project" value="InterPro"/>
</dbReference>
<dbReference type="Pfam" id="PF17921">
    <property type="entry name" value="Integrase_H2C2"/>
    <property type="match status" value="2"/>
</dbReference>
<dbReference type="PANTHER" id="PTHR35046:SF9">
    <property type="entry name" value="RNA-DIRECTED DNA POLYMERASE"/>
    <property type="match status" value="1"/>
</dbReference>
<dbReference type="InterPro" id="IPR041588">
    <property type="entry name" value="Integrase_H2C2"/>
</dbReference>
<organism evidence="6 7">
    <name type="scientific">Arabidopsis thaliana x Arabidopsis arenosa</name>
    <dbReference type="NCBI Taxonomy" id="1240361"/>
    <lineage>
        <taxon>Eukaryota</taxon>
        <taxon>Viridiplantae</taxon>
        <taxon>Streptophyta</taxon>
        <taxon>Embryophyta</taxon>
        <taxon>Tracheophyta</taxon>
        <taxon>Spermatophyta</taxon>
        <taxon>Magnoliopsida</taxon>
        <taxon>eudicotyledons</taxon>
        <taxon>Gunneridae</taxon>
        <taxon>Pentapetalae</taxon>
        <taxon>rosids</taxon>
        <taxon>malvids</taxon>
        <taxon>Brassicales</taxon>
        <taxon>Brassicaceae</taxon>
        <taxon>Camelineae</taxon>
        <taxon>Arabidopsis</taxon>
    </lineage>
</organism>
<evidence type="ECO:0000259" key="4">
    <source>
        <dbReference type="PROSITE" id="PS50879"/>
    </source>
</evidence>
<feature type="compositionally biased region" description="Basic residues" evidence="2">
    <location>
        <begin position="67"/>
        <end position="84"/>
    </location>
</feature>
<dbReference type="InterPro" id="IPR005162">
    <property type="entry name" value="Retrotrans_gag_dom"/>
</dbReference>
<feature type="domain" description="Integrase catalytic" evidence="5">
    <location>
        <begin position="764"/>
        <end position="924"/>
    </location>
</feature>
<evidence type="ECO:0000259" key="3">
    <source>
        <dbReference type="PROSITE" id="PS50158"/>
    </source>
</evidence>
<dbReference type="FunFam" id="3.30.420.10:FF:000032">
    <property type="entry name" value="Retrovirus-related Pol polyprotein from transposon 297-like Protein"/>
    <property type="match status" value="2"/>
</dbReference>
<dbReference type="PROSITE" id="PS50879">
    <property type="entry name" value="RNASE_H_1"/>
    <property type="match status" value="1"/>
</dbReference>
<feature type="region of interest" description="Disordered" evidence="2">
    <location>
        <begin position="1606"/>
        <end position="1642"/>
    </location>
</feature>
<feature type="region of interest" description="Disordered" evidence="2">
    <location>
        <begin position="289"/>
        <end position="336"/>
    </location>
</feature>
<dbReference type="CDD" id="cd09279">
    <property type="entry name" value="RNase_HI_like"/>
    <property type="match status" value="1"/>
</dbReference>
<keyword evidence="1" id="KW-0862">Zinc</keyword>
<feature type="domain" description="CCHC-type" evidence="3">
    <location>
        <begin position="345"/>
        <end position="360"/>
    </location>
</feature>
<dbReference type="Pfam" id="PF03732">
    <property type="entry name" value="Retrotrans_gag"/>
    <property type="match status" value="1"/>
</dbReference>
<name>A0A8T1ZG17_9BRAS</name>
<dbReference type="Pfam" id="PF00078">
    <property type="entry name" value="RVT_1"/>
    <property type="match status" value="1"/>
</dbReference>
<dbReference type="PANTHER" id="PTHR35046">
    <property type="entry name" value="ZINC KNUCKLE (CCHC-TYPE) FAMILY PROTEIN"/>
    <property type="match status" value="1"/>
</dbReference>
<feature type="domain" description="Integrase catalytic" evidence="5">
    <location>
        <begin position="1770"/>
        <end position="1928"/>
    </location>
</feature>
<dbReference type="InterPro" id="IPR041577">
    <property type="entry name" value="RT_RNaseH_2"/>
</dbReference>
<keyword evidence="1" id="KW-0863">Zinc-finger</keyword>
<dbReference type="GO" id="GO:0004523">
    <property type="term" value="F:RNA-DNA hybrid ribonuclease activity"/>
    <property type="evidence" value="ECO:0007669"/>
    <property type="project" value="InterPro"/>
</dbReference>
<dbReference type="Proteomes" id="UP000694240">
    <property type="component" value="Chromosome 10"/>
</dbReference>
<comment type="caution">
    <text evidence="6">The sequence shown here is derived from an EMBL/GenBank/DDBJ whole genome shotgun (WGS) entry which is preliminary data.</text>
</comment>
<feature type="compositionally biased region" description="Basic and acidic residues" evidence="2">
    <location>
        <begin position="96"/>
        <end position="117"/>
    </location>
</feature>
<dbReference type="InterPro" id="IPR001584">
    <property type="entry name" value="Integrase_cat-core"/>
</dbReference>
<dbReference type="SMART" id="SM00343">
    <property type="entry name" value="ZnF_C2HC"/>
    <property type="match status" value="1"/>
</dbReference>
<dbReference type="PROSITE" id="PS50158">
    <property type="entry name" value="ZF_CCHC"/>
    <property type="match status" value="1"/>
</dbReference>
<evidence type="ECO:0000259" key="5">
    <source>
        <dbReference type="PROSITE" id="PS50994"/>
    </source>
</evidence>
<dbReference type="InterPro" id="IPR056924">
    <property type="entry name" value="SH3_Tf2-1"/>
</dbReference>
<feature type="compositionally biased region" description="Basic and acidic residues" evidence="2">
    <location>
        <begin position="40"/>
        <end position="54"/>
    </location>
</feature>
<evidence type="ECO:0000313" key="7">
    <source>
        <dbReference type="Proteomes" id="UP000694240"/>
    </source>
</evidence>
<dbReference type="PROSITE" id="PS50994">
    <property type="entry name" value="INTEGRASE"/>
    <property type="match status" value="2"/>
</dbReference>
<dbReference type="FunFam" id="1.10.340.70:FF:000001">
    <property type="entry name" value="Retrovirus-related Pol polyprotein from transposon gypsy-like Protein"/>
    <property type="match status" value="1"/>
</dbReference>
<dbReference type="CDD" id="cd01647">
    <property type="entry name" value="RT_LTR"/>
    <property type="match status" value="1"/>
</dbReference>
<feature type="compositionally biased region" description="Polar residues" evidence="2">
    <location>
        <begin position="322"/>
        <end position="336"/>
    </location>
</feature>
<dbReference type="InterPro" id="IPR000477">
    <property type="entry name" value="RT_dom"/>
</dbReference>
<keyword evidence="7" id="KW-1185">Reference proteome</keyword>
<dbReference type="GO" id="GO:0003676">
    <property type="term" value="F:nucleic acid binding"/>
    <property type="evidence" value="ECO:0007669"/>
    <property type="project" value="InterPro"/>
</dbReference>
<dbReference type="Pfam" id="PF13456">
    <property type="entry name" value="RVT_3"/>
    <property type="match status" value="1"/>
</dbReference>
<evidence type="ECO:0000256" key="1">
    <source>
        <dbReference type="PROSITE-ProRule" id="PRU00047"/>
    </source>
</evidence>
<protein>
    <submittedName>
        <fullName evidence="6">Zinc finger CCHC-type</fullName>
    </submittedName>
</protein>
<evidence type="ECO:0000313" key="6">
    <source>
        <dbReference type="EMBL" id="KAG7558347.1"/>
    </source>
</evidence>
<dbReference type="Pfam" id="PF00665">
    <property type="entry name" value="rve"/>
    <property type="match status" value="2"/>
</dbReference>
<dbReference type="CDD" id="cd00303">
    <property type="entry name" value="retropepsin_like"/>
    <property type="match status" value="1"/>
</dbReference>
<dbReference type="InterPro" id="IPR001878">
    <property type="entry name" value="Znf_CCHC"/>
</dbReference>
<sequence>MSNGSNFSRNEREAEMARQMEAMSTMLDEMRDQMATLAVGRERDERINHGHERGNNSTESQGSGRIVHQRHHRVPPRHRQHRRNQQQPRMEPYDNPFHDFTDGEQDRRPPARGRNENDLGGLKLRIPPFHGKNDPDAFLEWEKKIDLLFDCQHFSDRKKVRLAATGFHDYAIDWWDQLVTNRKRNRENPVETWEEMMILMRRRFIPSHYHRELHQKLRRLSQGSRNVEDYFQEMEKLMLKADVDEHRDATMARFLSGMNRELQDRMEMQTYDTIEEMLHKAILVEQQLRRKSVTTKPSYPKSEKPSYPSRTDSKPKSEFKPNVSSQDYKGKTEASTSNRNRDIECFRCKGKGHYANKCPNQRAMLMLDSGEIVTEDEKDYDSAPIYDDDEEHAVKGELLVARRVLLSQEKSLEDEQRENLFHTRCHIKDKVCSLIIDGGSCTNVASMTLVKKLNLEMKKHPRPYSLRWLSNQKQTVTHQVLVSLSIGRYEDEILCDVLSMEAGHILLGRPWQYDRRTVHDGYTNKYSFEYQGRKITLAPMSPHEVYLDQLKLEQNQGKNIVSDPLNTSSTKNESESSRKTPLKAFESKPVRQETLFVRPSEIRHARWMEFVETFPYVIQYKQGKENVVADALSRRYTLISTLDAKILGFEMIKGAYATDPDFQEVFLTCEKFAKGKYFRSDGFLFYENRLCIPNSSLRDLLVREAHGGGLMGHFGVAKTLSIVQDHFFWPHMKRDVERICSRCTTCKLAKSKSQGQGMYTPLPIPSAPWTDISMDFVLGLPRTRNGRDSVFVVVDRFSKMAHFIPCHKTDDASNIADLFFKEIFRLHGMPRTIVSDRDTKFLSYFWKTLWSKLGTKLCFSTTCHPQTDGQTEVVNRTLGTLLRTVIKKNLKSWEDCLPHVEFAYNHAVHSTTCFSPFQLVYGFNPLTPLDLTPLPLSERVSMDGKKKAELVKLMHEKAKQNIEHKTEQYRKQANKGRNKKTFEPGDLVWIYLRKERFPEERKSKLLPRVDGPFTILEKINDNAYKIDLQGKYSVSSSFNIADIIPFIADGVDLRTNPFQEERDDMIMDTQALDEVPEEALIIPEGPMTRSKTRKLARAVWKPSTQPFTFPALFIQGSIHFNTNKSVQSLGVRITDDREKTAFITDRGIYCYKVMPFGLKNAGATYQRLVNRMFSEQLGKTMEVYIDDMLVKSLEENNHIAHLHDCFRQLNKHNMKLNPAKCRFAVKSGEFLGYLVTHRGIEANPKQIDALLNMPSPQNKREVQRLTGRVAALNRFISRSTDKCLAFYDTLRGNKKFEWTDRCEEAFQELKKYLANPPVLAKPVPGEPLFLYIAVSDTAISGVIVREDRGEQKPIFYVSQTFTDAETRYPQTEKLALAVVMSARKLRPYFQSHSIVVMAPVSLRTILHSPSQSGRLAKWAVELSEYDIEYRNKTCAKCQVLADFIIELPTENAREESPDAVWILHVDGSSSKQGSGVGIRLASPEGEILEQSFRLNFDATNNVAEYEALIAGLKLARGLKINKLRAFCDSQLVANQFNGEYVARDERMEAYLALTQDLAKQFGEFELTRIPRGENTSADALAALASTSDPNLKRIIPVEFIEKPSIEDSSEDQVLTARETEEPEEMNTELPDQQTTDTIEPEYGSDTKWIGAIRSYIADGEVPTEKWAARKLKAKAARYTLIDGELFKWRFSGPLLICVEGNEARRVMEEIHGGSCGNHSGGRALAIKTKRHGYFWPTMVKDCEKFSQRCDKCQRHAPTIHQPAELLSSITSPYPFMRWSMDIIGPLHNSKQKKLVLVLTDYFSKWIEADSYATIKDAQVENFVWKNIICRHGIPYEIVTDNGSQFISARFEGFCEKWGIRLSKSTPRYPQGNGQAEAANKTILDGIKKRLDAKKGRWADELEGVLWSHRTTPRRATGETPFALVYGTECVIPTEAEIPGIRRRLLPEQENSNTQMMLDELDLIDGRRDSALVRMQNYQNATARYYNSHVKQRRFHEGDLVLRKVFQNTAELNAGKLGANWEGPYTIAKVVRPGVYELINMNGKAVPRSWNAMHLRKYYR</sequence>